<dbReference type="GO" id="GO:0005634">
    <property type="term" value="C:nucleus"/>
    <property type="evidence" value="ECO:0007669"/>
    <property type="project" value="UniProtKB-SubCell"/>
</dbReference>
<evidence type="ECO:0000256" key="2">
    <source>
        <dbReference type="ARBA" id="ARBA00023242"/>
    </source>
</evidence>
<comment type="subcellular location">
    <subcellularLocation>
        <location evidence="1 3">Nucleus</location>
    </subcellularLocation>
</comment>
<protein>
    <submittedName>
        <fullName evidence="5">Uncharacterized protein</fullName>
    </submittedName>
</protein>
<sequence length="172" mass="19563">MDQNESIYILSVNFLCCTSTKQQQLSALCCQTLRALASRRPELEENQRAPPTTTEPMRKRACEEGRRVPMSSSSRRRVQPPPPPPPPPELRPAIEEAIRYVAAAEREFIEFAGKPGKVEEFHAVLDEYRLGRLSVAGVADRMELVLLGHPYLIRGINKFMPRGYVVRDLYCH</sequence>
<evidence type="ECO:0000256" key="3">
    <source>
        <dbReference type="PROSITE-ProRule" id="PRU00810"/>
    </source>
</evidence>
<evidence type="ECO:0000313" key="5">
    <source>
        <dbReference type="EnsemblPlants" id="KQL00326"/>
    </source>
</evidence>
<dbReference type="Gramene" id="KQL00326">
    <property type="protein sequence ID" value="KQL00326"/>
    <property type="gene ID" value="SETIT_014531mg"/>
</dbReference>
<feature type="compositionally biased region" description="Pro residues" evidence="4">
    <location>
        <begin position="79"/>
        <end position="90"/>
    </location>
</feature>
<evidence type="ECO:0000256" key="1">
    <source>
        <dbReference type="ARBA" id="ARBA00004123"/>
    </source>
</evidence>
<evidence type="ECO:0000313" key="6">
    <source>
        <dbReference type="Proteomes" id="UP000004995"/>
    </source>
</evidence>
<accession>K3YJW2</accession>
<dbReference type="EnsemblPlants" id="KQL00326">
    <property type="protein sequence ID" value="KQL00326"/>
    <property type="gene ID" value="SETIT_014531mg"/>
</dbReference>
<keyword evidence="6" id="KW-1185">Reference proteome</keyword>
<feature type="compositionally biased region" description="Basic and acidic residues" evidence="4">
    <location>
        <begin position="56"/>
        <end position="67"/>
    </location>
</feature>
<dbReference type="SUPFAM" id="SSF47762">
    <property type="entry name" value="PAH2 domain"/>
    <property type="match status" value="1"/>
</dbReference>
<dbReference type="Proteomes" id="UP000004995">
    <property type="component" value="Unassembled WGS sequence"/>
</dbReference>
<dbReference type="InParanoid" id="K3YJW2"/>
<proteinExistence type="predicted"/>
<reference evidence="6" key="1">
    <citation type="journal article" date="2012" name="Nat. Biotechnol.">
        <title>Reference genome sequence of the model plant Setaria.</title>
        <authorList>
            <person name="Bennetzen J.L."/>
            <person name="Schmutz J."/>
            <person name="Wang H."/>
            <person name="Percifield R."/>
            <person name="Hawkins J."/>
            <person name="Pontaroli A.C."/>
            <person name="Estep M."/>
            <person name="Feng L."/>
            <person name="Vaughn J.N."/>
            <person name="Grimwood J."/>
            <person name="Jenkins J."/>
            <person name="Barry K."/>
            <person name="Lindquist E."/>
            <person name="Hellsten U."/>
            <person name="Deshpande S."/>
            <person name="Wang X."/>
            <person name="Wu X."/>
            <person name="Mitros T."/>
            <person name="Triplett J."/>
            <person name="Yang X."/>
            <person name="Ye C.Y."/>
            <person name="Mauro-Herrera M."/>
            <person name="Wang L."/>
            <person name="Li P."/>
            <person name="Sharma M."/>
            <person name="Sharma R."/>
            <person name="Ronald P.C."/>
            <person name="Panaud O."/>
            <person name="Kellogg E.A."/>
            <person name="Brutnell T.P."/>
            <person name="Doust A.N."/>
            <person name="Tuskan G.A."/>
            <person name="Rokhsar D."/>
            <person name="Devos K.M."/>
        </authorList>
    </citation>
    <scope>NUCLEOTIDE SEQUENCE [LARGE SCALE GENOMIC DNA]</scope>
    <source>
        <strain evidence="6">cv. Yugu1</strain>
    </source>
</reference>
<organism evidence="5 6">
    <name type="scientific">Setaria italica</name>
    <name type="common">Foxtail millet</name>
    <name type="synonym">Panicum italicum</name>
    <dbReference type="NCBI Taxonomy" id="4555"/>
    <lineage>
        <taxon>Eukaryota</taxon>
        <taxon>Viridiplantae</taxon>
        <taxon>Streptophyta</taxon>
        <taxon>Embryophyta</taxon>
        <taxon>Tracheophyta</taxon>
        <taxon>Spermatophyta</taxon>
        <taxon>Magnoliopsida</taxon>
        <taxon>Liliopsida</taxon>
        <taxon>Poales</taxon>
        <taxon>Poaceae</taxon>
        <taxon>PACMAD clade</taxon>
        <taxon>Panicoideae</taxon>
        <taxon>Panicodae</taxon>
        <taxon>Paniceae</taxon>
        <taxon>Cenchrinae</taxon>
        <taxon>Setaria</taxon>
    </lineage>
</organism>
<dbReference type="OMA" id="GINKFMP"/>
<reference evidence="5" key="2">
    <citation type="submission" date="2018-08" db="UniProtKB">
        <authorList>
            <consortium name="EnsemblPlants"/>
        </authorList>
    </citation>
    <scope>IDENTIFICATION</scope>
    <source>
        <strain evidence="5">Yugu1</strain>
    </source>
</reference>
<evidence type="ECO:0000256" key="4">
    <source>
        <dbReference type="SAM" id="MobiDB-lite"/>
    </source>
</evidence>
<dbReference type="STRING" id="4555.K3YJW2"/>
<dbReference type="AlphaFoldDB" id="K3YJW2"/>
<dbReference type="InterPro" id="IPR003822">
    <property type="entry name" value="PAH"/>
</dbReference>
<dbReference type="HOGENOM" id="CLU_1557906_0_0_1"/>
<dbReference type="InterPro" id="IPR036600">
    <property type="entry name" value="PAH_sf"/>
</dbReference>
<dbReference type="EMBL" id="AGNK02003497">
    <property type="status" value="NOT_ANNOTATED_CDS"/>
    <property type="molecule type" value="Genomic_DNA"/>
</dbReference>
<feature type="region of interest" description="Disordered" evidence="4">
    <location>
        <begin position="41"/>
        <end position="91"/>
    </location>
</feature>
<dbReference type="PROSITE" id="PS51477">
    <property type="entry name" value="PAH"/>
    <property type="match status" value="1"/>
</dbReference>
<dbReference type="Gene3D" id="1.20.1160.11">
    <property type="entry name" value="Paired amphipathic helix"/>
    <property type="match status" value="1"/>
</dbReference>
<dbReference type="GO" id="GO:0006355">
    <property type="term" value="P:regulation of DNA-templated transcription"/>
    <property type="evidence" value="ECO:0007669"/>
    <property type="project" value="InterPro"/>
</dbReference>
<name>K3YJW2_SETIT</name>
<keyword evidence="2 3" id="KW-0539">Nucleus</keyword>